<dbReference type="AlphaFoldDB" id="A0A0F9HM01"/>
<keyword evidence="1" id="KW-0472">Membrane</keyword>
<dbReference type="EMBL" id="LAZR01014731">
    <property type="protein sequence ID" value="KKM16182.1"/>
    <property type="molecule type" value="Genomic_DNA"/>
</dbReference>
<sequence length="132" mass="14461">MLAVRKFRRLENRGEIVAHNALARSVVLLISILALASIAIGESPEDVYNNTTTPTSAIEPPEGAPDFIKIGLTNGFWPFNAFWPNEPMGDQITLTGVNRTVVQFDLILSSLNPITLANLTLAFHKVEYTAPN</sequence>
<evidence type="ECO:0000256" key="1">
    <source>
        <dbReference type="SAM" id="Phobius"/>
    </source>
</evidence>
<keyword evidence="1" id="KW-1133">Transmembrane helix</keyword>
<name>A0A0F9HM01_9ZZZZ</name>
<accession>A0A0F9HM01</accession>
<feature type="non-terminal residue" evidence="2">
    <location>
        <position position="132"/>
    </location>
</feature>
<organism evidence="2">
    <name type="scientific">marine sediment metagenome</name>
    <dbReference type="NCBI Taxonomy" id="412755"/>
    <lineage>
        <taxon>unclassified sequences</taxon>
        <taxon>metagenomes</taxon>
        <taxon>ecological metagenomes</taxon>
    </lineage>
</organism>
<reference evidence="2" key="1">
    <citation type="journal article" date="2015" name="Nature">
        <title>Complex archaea that bridge the gap between prokaryotes and eukaryotes.</title>
        <authorList>
            <person name="Spang A."/>
            <person name="Saw J.H."/>
            <person name="Jorgensen S.L."/>
            <person name="Zaremba-Niedzwiedzka K."/>
            <person name="Martijn J."/>
            <person name="Lind A.E."/>
            <person name="van Eijk R."/>
            <person name="Schleper C."/>
            <person name="Guy L."/>
            <person name="Ettema T.J."/>
        </authorList>
    </citation>
    <scope>NUCLEOTIDE SEQUENCE</scope>
</reference>
<gene>
    <name evidence="2" type="ORF">LCGC14_1688400</name>
</gene>
<protein>
    <submittedName>
        <fullName evidence="2">Uncharacterized protein</fullName>
    </submittedName>
</protein>
<proteinExistence type="predicted"/>
<feature type="transmembrane region" description="Helical" evidence="1">
    <location>
        <begin position="21"/>
        <end position="40"/>
    </location>
</feature>
<evidence type="ECO:0000313" key="2">
    <source>
        <dbReference type="EMBL" id="KKM16182.1"/>
    </source>
</evidence>
<comment type="caution">
    <text evidence="2">The sequence shown here is derived from an EMBL/GenBank/DDBJ whole genome shotgun (WGS) entry which is preliminary data.</text>
</comment>
<keyword evidence="1" id="KW-0812">Transmembrane</keyword>